<gene>
    <name evidence="1" type="ordered locus">Maqu_4185</name>
</gene>
<geneLocation type="plasmid" evidence="1 2">
    <name>pMAQU01</name>
</geneLocation>
<dbReference type="KEGG" id="maq:Maqu_4185"/>
<keyword evidence="1" id="KW-0614">Plasmid</keyword>
<organism evidence="1 2">
    <name type="scientific">Marinobacter nauticus (strain ATCC 700491 / DSM 11845 / VT8)</name>
    <name type="common">Marinobacter aquaeolei</name>
    <dbReference type="NCBI Taxonomy" id="351348"/>
    <lineage>
        <taxon>Bacteria</taxon>
        <taxon>Pseudomonadati</taxon>
        <taxon>Pseudomonadota</taxon>
        <taxon>Gammaproteobacteria</taxon>
        <taxon>Pseudomonadales</taxon>
        <taxon>Marinobacteraceae</taxon>
        <taxon>Marinobacter</taxon>
    </lineage>
</organism>
<dbReference type="InterPro" id="IPR035919">
    <property type="entry name" value="EAL_sf"/>
</dbReference>
<accession>A1U7R7</accession>
<evidence type="ECO:0000313" key="2">
    <source>
        <dbReference type="Proteomes" id="UP000000998"/>
    </source>
</evidence>
<dbReference type="AlphaFoldDB" id="A1U7R7"/>
<protein>
    <submittedName>
        <fullName evidence="1">Uncharacterized protein</fullName>
    </submittedName>
</protein>
<evidence type="ECO:0000313" key="1">
    <source>
        <dbReference type="EMBL" id="ABM21036.1"/>
    </source>
</evidence>
<dbReference type="Gene3D" id="3.20.20.450">
    <property type="entry name" value="EAL domain"/>
    <property type="match status" value="1"/>
</dbReference>
<dbReference type="Proteomes" id="UP000000998">
    <property type="component" value="Plasmid pMAQU01"/>
</dbReference>
<sequence>MGMHEDVEARHSDMKMAYLETGLRPSDLILDCFQGHIALMEFQGLQKVKDSQPAGFTHAFHTKVYELLQMDARSWETDELIKIKAGWASTHMLLIGFKYEASHEIAQSRLSSLARRFASLSRLVYPAESGNLTHEVFFGRVAPIFSMVTKPKLMNYQNLAAILINDLQQRKPSVTGAAGEGRSGLRSAMWLTSPTSSVNNPAATSQERQECYEDSTRRLLRRTFKNQTIRLEGTPAINPVTRRVDSINASLISLDTMIRGSGLIRETVEPLCASLGMTWELDTALLNQALHEANQARDGLTPKDMRIGVPIHAETVLSWSEFPEDLSDVLNLYPRKLTGALRIYLRHRTDNGVTPGRMEVSRINNWIHHMHRTQGIQVYSELDDLAIHGNFSSLSSLSVQGFRISGPIVEGPEAEERLKSIIRYRNKLNESMAIVLGTNAAPSIQRIAEQIGVNAIEHSLKSTDRGLNQAFAWTLNSGGRNSQNSGLIDARSRFLNTSESYLSNTCQHGVHK</sequence>
<dbReference type="HOGENOM" id="CLU_531892_0_0_6"/>
<proteinExistence type="predicted"/>
<name>A1U7R7_MARN8</name>
<dbReference type="EMBL" id="CP000515">
    <property type="protein sequence ID" value="ABM21036.1"/>
    <property type="molecule type" value="Genomic_DNA"/>
</dbReference>
<reference evidence="2" key="1">
    <citation type="journal article" date="2011" name="Appl. Environ. Microbiol.">
        <title>Genomic potential of Marinobacter aquaeolei, a biogeochemical 'opportunitroph'.</title>
        <authorList>
            <person name="Singer E."/>
            <person name="Webb E.A."/>
            <person name="Nelson W.C."/>
            <person name="Heidelberg J.F."/>
            <person name="Ivanova N."/>
            <person name="Pati A."/>
            <person name="Edwards K.J."/>
        </authorList>
    </citation>
    <scope>NUCLEOTIDE SEQUENCE [LARGE SCALE GENOMIC DNA]</scope>
    <source>
        <strain evidence="2">ATCC 700491 / DSM 11845 / VT8</strain>
    </source>
</reference>